<keyword evidence="4" id="KW-1185">Reference proteome</keyword>
<dbReference type="AlphaFoldDB" id="A0A922IGJ0"/>
<feature type="signal peptide" evidence="2">
    <location>
        <begin position="1"/>
        <end position="24"/>
    </location>
</feature>
<feature type="chain" id="PRO_5037025382" description="Transmembrane protein" evidence="2">
    <location>
        <begin position="25"/>
        <end position="186"/>
    </location>
</feature>
<reference evidence="3" key="2">
    <citation type="journal article" date="2022" name="Res Sq">
        <title>Comparative Genomics Reveals Insights into the Divergent Evolution of Astigmatic Mites and Household Pest Adaptations.</title>
        <authorList>
            <person name="Xiong Q."/>
            <person name="Wan A.T.-Y."/>
            <person name="Liu X.-Y."/>
            <person name="Fung C.S.-H."/>
            <person name="Xiao X."/>
            <person name="Malainual N."/>
            <person name="Hou J."/>
            <person name="Wang L."/>
            <person name="Wang M."/>
            <person name="Yang K."/>
            <person name="Cui Y."/>
            <person name="Leung E."/>
            <person name="Nong W."/>
            <person name="Shin S.-K."/>
            <person name="Au S."/>
            <person name="Jeong K.Y."/>
            <person name="Chew F.T."/>
            <person name="Hui J."/>
            <person name="Leung T.F."/>
            <person name="Tungtrongchitr A."/>
            <person name="Zhong N."/>
            <person name="Liu Z."/>
            <person name="Tsui S."/>
        </authorList>
    </citation>
    <scope>NUCLEOTIDE SEQUENCE</scope>
    <source>
        <strain evidence="3">Derf</strain>
        <tissue evidence="3">Whole organism</tissue>
    </source>
</reference>
<organism evidence="3 4">
    <name type="scientific">Dermatophagoides farinae</name>
    <name type="common">American house dust mite</name>
    <dbReference type="NCBI Taxonomy" id="6954"/>
    <lineage>
        <taxon>Eukaryota</taxon>
        <taxon>Metazoa</taxon>
        <taxon>Ecdysozoa</taxon>
        <taxon>Arthropoda</taxon>
        <taxon>Chelicerata</taxon>
        <taxon>Arachnida</taxon>
        <taxon>Acari</taxon>
        <taxon>Acariformes</taxon>
        <taxon>Sarcoptiformes</taxon>
        <taxon>Astigmata</taxon>
        <taxon>Psoroptidia</taxon>
        <taxon>Analgoidea</taxon>
        <taxon>Pyroglyphidae</taxon>
        <taxon>Dermatophagoidinae</taxon>
        <taxon>Dermatophagoides</taxon>
    </lineage>
</organism>
<reference evidence="3" key="1">
    <citation type="submission" date="2013-05" db="EMBL/GenBank/DDBJ databases">
        <authorList>
            <person name="Yim A.K.Y."/>
            <person name="Chan T.F."/>
            <person name="Ji K.M."/>
            <person name="Liu X.Y."/>
            <person name="Zhou J.W."/>
            <person name="Li R.Q."/>
            <person name="Yang K.Y."/>
            <person name="Li J."/>
            <person name="Li M."/>
            <person name="Law P.T.W."/>
            <person name="Wu Y.L."/>
            <person name="Cai Z.L."/>
            <person name="Qin H."/>
            <person name="Bao Y."/>
            <person name="Leung R.K.K."/>
            <person name="Ng P.K.S."/>
            <person name="Zou J."/>
            <person name="Zhong X.J."/>
            <person name="Ran P.X."/>
            <person name="Zhong N.S."/>
            <person name="Liu Z.G."/>
            <person name="Tsui S.K.W."/>
        </authorList>
    </citation>
    <scope>NUCLEOTIDE SEQUENCE</scope>
    <source>
        <strain evidence="3">Derf</strain>
        <tissue evidence="3">Whole organism</tissue>
    </source>
</reference>
<keyword evidence="1" id="KW-0812">Transmembrane</keyword>
<sequence>MDHQRLIIVILLFLLSNHYHLAVAQDTIFAKGGTCLYKIGKQWQECMDQQSERLTYERDNLEPVYTRAALTESVNRISCCAYYEFLDCIEYAARQHCPHEKHDMIAYSRQLGSAVPSDICHEQFPRQIIECSGHIQRYSSGASSIFYLSSLLTLLLPSLIILLYNNETRDASFLCDVKYIAIDLIY</sequence>
<evidence type="ECO:0000256" key="2">
    <source>
        <dbReference type="SAM" id="SignalP"/>
    </source>
</evidence>
<keyword evidence="1" id="KW-1133">Transmembrane helix</keyword>
<evidence type="ECO:0000256" key="1">
    <source>
        <dbReference type="SAM" id="Phobius"/>
    </source>
</evidence>
<evidence type="ECO:0000313" key="3">
    <source>
        <dbReference type="EMBL" id="KAH9529364.1"/>
    </source>
</evidence>
<protein>
    <recommendedName>
        <fullName evidence="5">Transmembrane protein</fullName>
    </recommendedName>
</protein>
<comment type="caution">
    <text evidence="3">The sequence shown here is derived from an EMBL/GenBank/DDBJ whole genome shotgun (WGS) entry which is preliminary data.</text>
</comment>
<feature type="transmembrane region" description="Helical" evidence="1">
    <location>
        <begin position="145"/>
        <end position="164"/>
    </location>
</feature>
<keyword evidence="1" id="KW-0472">Membrane</keyword>
<evidence type="ECO:0008006" key="5">
    <source>
        <dbReference type="Google" id="ProtNLM"/>
    </source>
</evidence>
<evidence type="ECO:0000313" key="4">
    <source>
        <dbReference type="Proteomes" id="UP000790347"/>
    </source>
</evidence>
<keyword evidence="2" id="KW-0732">Signal</keyword>
<proteinExistence type="predicted"/>
<name>A0A922IGJ0_DERFA</name>
<gene>
    <name evidence="3" type="ORF">DERF_003253</name>
</gene>
<accession>A0A922IGJ0</accession>
<dbReference type="Proteomes" id="UP000790347">
    <property type="component" value="Unassembled WGS sequence"/>
</dbReference>
<dbReference type="EMBL" id="ASGP02000001">
    <property type="protein sequence ID" value="KAH9529364.1"/>
    <property type="molecule type" value="Genomic_DNA"/>
</dbReference>